<dbReference type="PANTHER" id="PTHR42760">
    <property type="entry name" value="SHORT-CHAIN DEHYDROGENASES/REDUCTASES FAMILY MEMBER"/>
    <property type="match status" value="1"/>
</dbReference>
<protein>
    <submittedName>
        <fullName evidence="3">SDR family oxidoreductase</fullName>
    </submittedName>
</protein>
<dbReference type="GO" id="GO:0030497">
    <property type="term" value="P:fatty acid elongation"/>
    <property type="evidence" value="ECO:0007669"/>
    <property type="project" value="TreeGrafter"/>
</dbReference>
<dbReference type="RefSeq" id="WP_160382353.1">
    <property type="nucleotide sequence ID" value="NZ_WNXQ01000004.1"/>
</dbReference>
<sequence length="237" mass="25006">MDKPSVVLTGVSRGIGAATAAYLTGQGYHVIGLARTEPVDFDGTFRKVDLSDPSCKDVFAEIAQEFAPTRLVTNAGYVDAKALEAVTDEGFDQTVRVNLQSQIWAMQAMIPAMRTAQFGRVVMIGSRASLGKPERSTYSASKAALTGLARTAALELAPDGVTVNVISPGPFETEMFASLQPVGSEAREKFMAKVPMKRVGKPEEIAATIAFFLSEGAGFVTGQNLYICGGLSVGSVS</sequence>
<dbReference type="GO" id="GO:0016616">
    <property type="term" value="F:oxidoreductase activity, acting on the CH-OH group of donors, NAD or NADP as acceptor"/>
    <property type="evidence" value="ECO:0007669"/>
    <property type="project" value="TreeGrafter"/>
</dbReference>
<dbReference type="Proteomes" id="UP000443843">
    <property type="component" value="Unassembled WGS sequence"/>
</dbReference>
<name>A0A844WE25_9RHOB</name>
<dbReference type="CDD" id="cd05233">
    <property type="entry name" value="SDR_c"/>
    <property type="match status" value="1"/>
</dbReference>
<evidence type="ECO:0000256" key="1">
    <source>
        <dbReference type="ARBA" id="ARBA00006484"/>
    </source>
</evidence>
<dbReference type="FunFam" id="3.40.50.720:FF:000173">
    <property type="entry name" value="3-oxoacyl-[acyl-carrier protein] reductase"/>
    <property type="match status" value="1"/>
</dbReference>
<comment type="similarity">
    <text evidence="1">Belongs to the short-chain dehydrogenases/reductases (SDR) family.</text>
</comment>
<reference evidence="3 4" key="1">
    <citation type="submission" date="2019-11" db="EMBL/GenBank/DDBJ databases">
        <title>Pseudooceanicola pacifica sp. nov., isolated from deep-sea sediment of the Pacific Ocean.</title>
        <authorList>
            <person name="Lyu L."/>
        </authorList>
    </citation>
    <scope>NUCLEOTIDE SEQUENCE [LARGE SCALE GENOMIC DNA]</scope>
    <source>
        <strain evidence="3 4">216_PA32_1</strain>
    </source>
</reference>
<evidence type="ECO:0000313" key="3">
    <source>
        <dbReference type="EMBL" id="MWB78080.1"/>
    </source>
</evidence>
<dbReference type="SUPFAM" id="SSF51735">
    <property type="entry name" value="NAD(P)-binding Rossmann-fold domains"/>
    <property type="match status" value="1"/>
</dbReference>
<dbReference type="InterPro" id="IPR036291">
    <property type="entry name" value="NAD(P)-bd_dom_sf"/>
</dbReference>
<organism evidence="3 4">
    <name type="scientific">Pseudooceanicola pacificus</name>
    <dbReference type="NCBI Taxonomy" id="2676438"/>
    <lineage>
        <taxon>Bacteria</taxon>
        <taxon>Pseudomonadati</taxon>
        <taxon>Pseudomonadota</taxon>
        <taxon>Alphaproteobacteria</taxon>
        <taxon>Rhodobacterales</taxon>
        <taxon>Paracoccaceae</taxon>
        <taxon>Pseudooceanicola</taxon>
    </lineage>
</organism>
<keyword evidence="2" id="KW-0560">Oxidoreductase</keyword>
<dbReference type="Pfam" id="PF13561">
    <property type="entry name" value="adh_short_C2"/>
    <property type="match status" value="1"/>
</dbReference>
<accession>A0A844WE25</accession>
<evidence type="ECO:0000313" key="4">
    <source>
        <dbReference type="Proteomes" id="UP000443843"/>
    </source>
</evidence>
<gene>
    <name evidence="3" type="ORF">GLS40_08605</name>
</gene>
<proteinExistence type="inferred from homology"/>
<evidence type="ECO:0000256" key="2">
    <source>
        <dbReference type="ARBA" id="ARBA00023002"/>
    </source>
</evidence>
<dbReference type="Gene3D" id="3.40.50.720">
    <property type="entry name" value="NAD(P)-binding Rossmann-like Domain"/>
    <property type="match status" value="1"/>
</dbReference>
<dbReference type="InterPro" id="IPR002347">
    <property type="entry name" value="SDR_fam"/>
</dbReference>
<dbReference type="AlphaFoldDB" id="A0A844WE25"/>
<comment type="caution">
    <text evidence="3">The sequence shown here is derived from an EMBL/GenBank/DDBJ whole genome shotgun (WGS) entry which is preliminary data.</text>
</comment>
<dbReference type="EMBL" id="WNXQ01000004">
    <property type="protein sequence ID" value="MWB78080.1"/>
    <property type="molecule type" value="Genomic_DNA"/>
</dbReference>
<dbReference type="PRINTS" id="PR00081">
    <property type="entry name" value="GDHRDH"/>
</dbReference>
<keyword evidence="4" id="KW-1185">Reference proteome</keyword>
<dbReference type="PANTHER" id="PTHR42760:SF40">
    <property type="entry name" value="3-OXOACYL-[ACYL-CARRIER-PROTEIN] REDUCTASE, CHLOROPLASTIC"/>
    <property type="match status" value="1"/>
</dbReference>